<reference evidence="2 3" key="1">
    <citation type="submission" date="2020-11" db="EMBL/GenBank/DDBJ databases">
        <authorList>
            <person name="Peeters C."/>
        </authorList>
    </citation>
    <scope>NUCLEOTIDE SEQUENCE [LARGE SCALE GENOMIC DNA]</scope>
    <source>
        <strain evidence="2 3">LMG 8286</strain>
    </source>
</reference>
<keyword evidence="3" id="KW-1185">Reference proteome</keyword>
<gene>
    <name evidence="2" type="ORF">LMG8286_00294</name>
</gene>
<keyword evidence="1" id="KW-0812">Transmembrane</keyword>
<dbReference type="Proteomes" id="UP000789359">
    <property type="component" value="Unassembled WGS sequence"/>
</dbReference>
<sequence length="116" mass="13264">MANELAKTEQSLSDHIKNNTVVQYWQDEADFDKLALTTVETMRFINEEQIREFAQNLQKNNEQILSMTFEGVKKRHEKELDELVKKQKKTSAIAFVLGAVTCAVGFIIGMLIMGKI</sequence>
<evidence type="ECO:0000313" key="3">
    <source>
        <dbReference type="Proteomes" id="UP000789359"/>
    </source>
</evidence>
<protein>
    <recommendedName>
        <fullName evidence="4">Conjugal transfer protein TraM</fullName>
    </recommendedName>
</protein>
<dbReference type="EMBL" id="CAJHOE010000001">
    <property type="protein sequence ID" value="CAD7286461.1"/>
    <property type="molecule type" value="Genomic_DNA"/>
</dbReference>
<evidence type="ECO:0008006" key="4">
    <source>
        <dbReference type="Google" id="ProtNLM"/>
    </source>
</evidence>
<name>A0ABN7K1N2_9BACT</name>
<feature type="transmembrane region" description="Helical" evidence="1">
    <location>
        <begin position="92"/>
        <end position="113"/>
    </location>
</feature>
<keyword evidence="1" id="KW-0472">Membrane</keyword>
<evidence type="ECO:0000256" key="1">
    <source>
        <dbReference type="SAM" id="Phobius"/>
    </source>
</evidence>
<proteinExistence type="predicted"/>
<accession>A0ABN7K1N2</accession>
<organism evidence="2 3">
    <name type="scientific">Campylobacter suis</name>
    <dbReference type="NCBI Taxonomy" id="2790657"/>
    <lineage>
        <taxon>Bacteria</taxon>
        <taxon>Pseudomonadati</taxon>
        <taxon>Campylobacterota</taxon>
        <taxon>Epsilonproteobacteria</taxon>
        <taxon>Campylobacterales</taxon>
        <taxon>Campylobacteraceae</taxon>
        <taxon>Campylobacter</taxon>
    </lineage>
</organism>
<dbReference type="RefSeq" id="WP_230056092.1">
    <property type="nucleotide sequence ID" value="NZ_CAJHOE010000001.1"/>
</dbReference>
<evidence type="ECO:0000313" key="2">
    <source>
        <dbReference type="EMBL" id="CAD7286461.1"/>
    </source>
</evidence>
<comment type="caution">
    <text evidence="2">The sequence shown here is derived from an EMBL/GenBank/DDBJ whole genome shotgun (WGS) entry which is preliminary data.</text>
</comment>
<keyword evidence="1" id="KW-1133">Transmembrane helix</keyword>